<dbReference type="EMBL" id="CP025198">
    <property type="protein sequence ID" value="AXE37814.1"/>
    <property type="molecule type" value="Genomic_DNA"/>
</dbReference>
<dbReference type="RefSeq" id="WP_114043923.1">
    <property type="nucleotide sequence ID" value="NZ_CP025198.1"/>
</dbReference>
<organism evidence="1 2">
    <name type="scientific">Acidipropionibacterium virtanenii</name>
    <dbReference type="NCBI Taxonomy" id="2057246"/>
    <lineage>
        <taxon>Bacteria</taxon>
        <taxon>Bacillati</taxon>
        <taxon>Actinomycetota</taxon>
        <taxon>Actinomycetes</taxon>
        <taxon>Propionibacteriales</taxon>
        <taxon>Propionibacteriaceae</taxon>
        <taxon>Acidipropionibacterium</taxon>
    </lineage>
</organism>
<name>A0A344URB6_9ACTN</name>
<dbReference type="AlphaFoldDB" id="A0A344URB6"/>
<dbReference type="OrthoDB" id="9760040at2"/>
<evidence type="ECO:0000313" key="2">
    <source>
        <dbReference type="Proteomes" id="UP000251995"/>
    </source>
</evidence>
<proteinExistence type="predicted"/>
<dbReference type="InterPro" id="IPR010281">
    <property type="entry name" value="DUF885"/>
</dbReference>
<reference evidence="1 2" key="1">
    <citation type="submission" date="2017-12" db="EMBL/GenBank/DDBJ databases">
        <title>The whole genome sequence of the Acidipropionibacterium virtanenii sp. nov. type strain JS278.</title>
        <authorList>
            <person name="Laine P."/>
            <person name="Deptula P."/>
            <person name="Varmanen P."/>
            <person name="Auvinen P."/>
        </authorList>
    </citation>
    <scope>NUCLEOTIDE SEQUENCE [LARGE SCALE GENOMIC DNA]</scope>
    <source>
        <strain evidence="1 2">JS278</strain>
    </source>
</reference>
<dbReference type="Proteomes" id="UP000251995">
    <property type="component" value="Chromosome"/>
</dbReference>
<accession>A0A344URB6</accession>
<dbReference type="PANTHER" id="PTHR33361:SF2">
    <property type="entry name" value="DUF885 DOMAIN-CONTAINING PROTEIN"/>
    <property type="match status" value="1"/>
</dbReference>
<evidence type="ECO:0000313" key="1">
    <source>
        <dbReference type="EMBL" id="AXE37814.1"/>
    </source>
</evidence>
<protein>
    <recommendedName>
        <fullName evidence="3">DUF885 domain-containing protein</fullName>
    </recommendedName>
</protein>
<evidence type="ECO:0008006" key="3">
    <source>
        <dbReference type="Google" id="ProtNLM"/>
    </source>
</evidence>
<dbReference type="PANTHER" id="PTHR33361">
    <property type="entry name" value="GLR0591 PROTEIN"/>
    <property type="match status" value="1"/>
</dbReference>
<gene>
    <name evidence="1" type="ORF">JS278_00622</name>
</gene>
<dbReference type="KEGG" id="acij:JS278_00622"/>
<sequence length="572" mass="62828">MTAADDSPTPLADHPHTEVDQVAERYYDAIVEASPIFATDLGLDIRQDEYDDLSPTGQEAHYRRAMTALDELDQTVPADDIDRVTRAAMRNRLGLEAETHDNGDDLLGINGIDTGLHSIRAVYDAMPTDTPEQWQTITRRLKAVPSAIHGWLATQHASIDAGVLPARRQVRLLASQVDGWITTGGFFDTYLAGATTADGPLPDGLHSDLADAVEIAKEAYAGAAAALRTDIEAQATDEDAVGIQRYRLASREFLGSTVDLAETYRWGQEELARIEEMQRETASRIRPGANVAQAMEALDADPAYQIHGTADIPGTVALKEWMQARADEAITALDGTHFDIPAPARRIEGMIAPTHDGGVFYTGPSDDFSRPGRMWWAVPEGVDTFTTWRELTTVYHEGVPGHHLQISSAIAQHDQLNSWRRNACWTSGHGEGWALYAEWLMRDLGFMGDSGHLMGLLDGQSMRAARVVLDIGLHCGFDAPAEVGGGVWNWDKAWTFFNNHVSMDEGSARFEVNRYFGWPGQAPAYKLGERTWMELRDAVRAADPGFNLKDFHTRALALGGLPLDVLRSAILS</sequence>
<keyword evidence="2" id="KW-1185">Reference proteome</keyword>
<dbReference type="Pfam" id="PF05960">
    <property type="entry name" value="DUF885"/>
    <property type="match status" value="1"/>
</dbReference>